<dbReference type="RefSeq" id="WP_379570522.1">
    <property type="nucleotide sequence ID" value="NZ_JBHSQK010000089.1"/>
</dbReference>
<organism evidence="2 3">
    <name type="scientific">Pseudonocardia lutea</name>
    <dbReference type="NCBI Taxonomy" id="2172015"/>
    <lineage>
        <taxon>Bacteria</taxon>
        <taxon>Bacillati</taxon>
        <taxon>Actinomycetota</taxon>
        <taxon>Actinomycetes</taxon>
        <taxon>Pseudonocardiales</taxon>
        <taxon>Pseudonocardiaceae</taxon>
        <taxon>Pseudonocardia</taxon>
    </lineage>
</organism>
<dbReference type="Gene3D" id="3.10.450.50">
    <property type="match status" value="1"/>
</dbReference>
<name>A0ABW1IEY3_9PSEU</name>
<reference evidence="3" key="1">
    <citation type="journal article" date="2019" name="Int. J. Syst. Evol. Microbiol.">
        <title>The Global Catalogue of Microorganisms (GCM) 10K type strain sequencing project: providing services to taxonomists for standard genome sequencing and annotation.</title>
        <authorList>
            <consortium name="The Broad Institute Genomics Platform"/>
            <consortium name="The Broad Institute Genome Sequencing Center for Infectious Disease"/>
            <person name="Wu L."/>
            <person name="Ma J."/>
        </authorList>
    </citation>
    <scope>NUCLEOTIDE SEQUENCE [LARGE SCALE GENOMIC DNA]</scope>
    <source>
        <strain evidence="3">CGMCC 4.7397</strain>
    </source>
</reference>
<comment type="caution">
    <text evidence="2">The sequence shown here is derived from an EMBL/GenBank/DDBJ whole genome shotgun (WGS) entry which is preliminary data.</text>
</comment>
<feature type="domain" description="SnoaL-like" evidence="1">
    <location>
        <begin position="20"/>
        <end position="145"/>
    </location>
</feature>
<evidence type="ECO:0000259" key="1">
    <source>
        <dbReference type="Pfam" id="PF13577"/>
    </source>
</evidence>
<dbReference type="Proteomes" id="UP001596119">
    <property type="component" value="Unassembled WGS sequence"/>
</dbReference>
<dbReference type="InterPro" id="IPR037401">
    <property type="entry name" value="SnoaL-like"/>
</dbReference>
<dbReference type="Pfam" id="PF13577">
    <property type="entry name" value="SnoaL_4"/>
    <property type="match status" value="1"/>
</dbReference>
<keyword evidence="3" id="KW-1185">Reference proteome</keyword>
<gene>
    <name evidence="2" type="ORF">ACFQH9_27500</name>
</gene>
<dbReference type="SUPFAM" id="SSF54427">
    <property type="entry name" value="NTF2-like"/>
    <property type="match status" value="1"/>
</dbReference>
<evidence type="ECO:0000313" key="3">
    <source>
        <dbReference type="Proteomes" id="UP001596119"/>
    </source>
</evidence>
<sequence length="169" mass="19203">MTDTSALATELAGLRHRVEVLESQDRIRCLRNRFHDYVNTDRWTEIDELFTDDAELDYSYLGRATGRQAIGGFFGRIPELLPADAGAPFVRQFVHGHSVEVSGDDAGGTSHLLATPIYHGRSFLFAGRFTDTYRRVQGTWYFSSVTLDIWYSVPLDEGWTGPERHRMSL</sequence>
<accession>A0ABW1IEY3</accession>
<dbReference type="InterPro" id="IPR032710">
    <property type="entry name" value="NTF2-like_dom_sf"/>
</dbReference>
<evidence type="ECO:0000313" key="2">
    <source>
        <dbReference type="EMBL" id="MFC5952015.1"/>
    </source>
</evidence>
<proteinExistence type="predicted"/>
<dbReference type="EMBL" id="JBHSQK010000089">
    <property type="protein sequence ID" value="MFC5952015.1"/>
    <property type="molecule type" value="Genomic_DNA"/>
</dbReference>
<protein>
    <submittedName>
        <fullName evidence="2">Nuclear transport factor 2 family protein</fullName>
    </submittedName>
</protein>